<keyword evidence="2" id="KW-1185">Reference proteome</keyword>
<dbReference type="KEGG" id="paco:AACT_0525"/>
<sequence>MKILTLILFINLFLNASDIKAYAIGIFDEKGEGENIQHKRITNKDYNNICYSRIVVFGNIPHARVQVKIGNSLGHFEKSIFVYNKHKIKIAEEITFKHYTVEKGYFEVRINNKLYDTKVFIK</sequence>
<organism evidence="1 2">
    <name type="scientific">Arcobacter acticola</name>
    <dbReference type="NCBI Taxonomy" id="1849015"/>
    <lineage>
        <taxon>Bacteria</taxon>
        <taxon>Pseudomonadati</taxon>
        <taxon>Campylobacterota</taxon>
        <taxon>Epsilonproteobacteria</taxon>
        <taxon>Campylobacterales</taxon>
        <taxon>Arcobacteraceae</taxon>
        <taxon>Arcobacter</taxon>
    </lineage>
</organism>
<dbReference type="RefSeq" id="WP_172124734.1">
    <property type="nucleotide sequence ID" value="NZ_CP042652.1"/>
</dbReference>
<evidence type="ECO:0000313" key="1">
    <source>
        <dbReference type="EMBL" id="QKE27734.1"/>
    </source>
</evidence>
<dbReference type="Proteomes" id="UP000503483">
    <property type="component" value="Chromosome"/>
</dbReference>
<accession>A0A6M8EWX1</accession>
<evidence type="ECO:0000313" key="2">
    <source>
        <dbReference type="Proteomes" id="UP000503483"/>
    </source>
</evidence>
<name>A0A6M8EWX1_9BACT</name>
<protein>
    <submittedName>
        <fullName evidence="1">Uncharacterized protein</fullName>
    </submittedName>
</protein>
<dbReference type="AlphaFoldDB" id="A0A6M8EWX1"/>
<proteinExistence type="predicted"/>
<reference evidence="1 2" key="1">
    <citation type="submission" date="2019-08" db="EMBL/GenBank/DDBJ databases">
        <title>Complete genome sequence of Arcobacter acticola.</title>
        <authorList>
            <person name="Miller W."/>
        </authorList>
    </citation>
    <scope>NUCLEOTIDE SEQUENCE [LARGE SCALE GENOMIC DNA]</scope>
    <source>
        <strain evidence="1 2">KCTC 52212</strain>
    </source>
</reference>
<dbReference type="EMBL" id="CP042652">
    <property type="protein sequence ID" value="QKE27734.1"/>
    <property type="molecule type" value="Genomic_DNA"/>
</dbReference>
<gene>
    <name evidence="1" type="ORF">AACT_0525</name>
</gene>